<proteinExistence type="inferred from homology"/>
<dbReference type="GO" id="GO:0008049">
    <property type="term" value="P:male courtship behavior"/>
    <property type="evidence" value="ECO:0007669"/>
    <property type="project" value="TreeGrafter"/>
</dbReference>
<feature type="transmembrane region" description="Helical" evidence="8">
    <location>
        <begin position="97"/>
        <end position="117"/>
    </location>
</feature>
<dbReference type="GO" id="GO:0030424">
    <property type="term" value="C:axon"/>
    <property type="evidence" value="ECO:0007669"/>
    <property type="project" value="TreeGrafter"/>
</dbReference>
<keyword evidence="4 8" id="KW-1133">Transmembrane helix</keyword>
<evidence type="ECO:0000256" key="6">
    <source>
        <dbReference type="ARBA" id="ARBA00023170"/>
    </source>
</evidence>
<evidence type="ECO:0000256" key="4">
    <source>
        <dbReference type="ARBA" id="ARBA00022989"/>
    </source>
</evidence>
<feature type="transmembrane region" description="Helical" evidence="8">
    <location>
        <begin position="379"/>
        <end position="397"/>
    </location>
</feature>
<reference evidence="9" key="2">
    <citation type="submission" date="2022-06" db="UniProtKB">
        <authorList>
            <consortium name="EnsemblMetazoa"/>
        </authorList>
    </citation>
    <scope>IDENTIFICATION</scope>
    <source>
        <strain evidence="9">p50T (Dazao)</strain>
    </source>
</reference>
<dbReference type="Pfam" id="PF08395">
    <property type="entry name" value="7tm_7"/>
    <property type="match status" value="1"/>
</dbReference>
<comment type="function">
    <text evidence="8">Gustatory receptor which mediates acceptance or avoidance behavior, depending on its substrates.</text>
</comment>
<feature type="transmembrane region" description="Helical" evidence="8">
    <location>
        <begin position="298"/>
        <end position="320"/>
    </location>
</feature>
<reference evidence="10" key="1">
    <citation type="journal article" date="2008" name="Insect Biochem. Mol. Biol.">
        <title>The genome of a lepidopteran model insect, the silkworm Bombyx mori.</title>
        <authorList>
            <consortium name="International Silkworm Genome Consortium"/>
        </authorList>
    </citation>
    <scope>NUCLEOTIDE SEQUENCE [LARGE SCALE GENOMIC DNA]</scope>
    <source>
        <strain evidence="10">p50T</strain>
    </source>
</reference>
<evidence type="ECO:0000256" key="8">
    <source>
        <dbReference type="RuleBase" id="RU363108"/>
    </source>
</evidence>
<evidence type="ECO:0000256" key="5">
    <source>
        <dbReference type="ARBA" id="ARBA00023136"/>
    </source>
</evidence>
<evidence type="ECO:0000313" key="10">
    <source>
        <dbReference type="Proteomes" id="UP000005204"/>
    </source>
</evidence>
<keyword evidence="3 8" id="KW-0812">Transmembrane</keyword>
<dbReference type="GO" id="GO:0005886">
    <property type="term" value="C:plasma membrane"/>
    <property type="evidence" value="ECO:0007669"/>
    <property type="project" value="UniProtKB-SubCell"/>
</dbReference>
<dbReference type="EnsemblMetazoa" id="XM_038012237.1">
    <property type="protein sequence ID" value="XP_037868165.1"/>
    <property type="gene ID" value="GeneID_100653406"/>
</dbReference>
<dbReference type="CTD" id="100653406"/>
<comment type="similarity">
    <text evidence="8">Belongs to the insect chemoreceptor superfamily. Gustatory receptor (GR) family.</text>
</comment>
<dbReference type="PANTHER" id="PTHR21143">
    <property type="entry name" value="INVERTEBRATE GUSTATORY RECEPTOR"/>
    <property type="match status" value="1"/>
</dbReference>
<dbReference type="GO" id="GO:0050909">
    <property type="term" value="P:sensory perception of taste"/>
    <property type="evidence" value="ECO:0007669"/>
    <property type="project" value="InterPro"/>
</dbReference>
<dbReference type="GO" id="GO:0043025">
    <property type="term" value="C:neuronal cell body"/>
    <property type="evidence" value="ECO:0007669"/>
    <property type="project" value="TreeGrafter"/>
</dbReference>
<comment type="subcellular location">
    <subcellularLocation>
        <location evidence="1 8">Cell membrane</location>
        <topology evidence="1 8">Multi-pass membrane protein</topology>
    </subcellularLocation>
</comment>
<keyword evidence="10" id="KW-1185">Reference proteome</keyword>
<dbReference type="GeneID" id="100653406"/>
<feature type="transmembrane region" description="Helical" evidence="8">
    <location>
        <begin position="26"/>
        <end position="43"/>
    </location>
</feature>
<dbReference type="AlphaFoldDB" id="A0A8R2LVJ0"/>
<evidence type="ECO:0000256" key="2">
    <source>
        <dbReference type="ARBA" id="ARBA00022475"/>
    </source>
</evidence>
<evidence type="ECO:0000313" key="9">
    <source>
        <dbReference type="EnsemblMetazoa" id="XP_037868165.1"/>
    </source>
</evidence>
<feature type="transmembrane region" description="Helical" evidence="8">
    <location>
        <begin position="194"/>
        <end position="217"/>
    </location>
</feature>
<evidence type="ECO:0000256" key="1">
    <source>
        <dbReference type="ARBA" id="ARBA00004651"/>
    </source>
</evidence>
<dbReference type="PANTHER" id="PTHR21143:SF134">
    <property type="entry name" value="GUSTATORY RECEPTOR"/>
    <property type="match status" value="1"/>
</dbReference>
<accession>A0A8R2LVJ0</accession>
<keyword evidence="5 8" id="KW-0472">Membrane</keyword>
<dbReference type="Proteomes" id="UP000005204">
    <property type="component" value="Unassembled WGS sequence"/>
</dbReference>
<evidence type="ECO:0000256" key="7">
    <source>
        <dbReference type="ARBA" id="ARBA00023224"/>
    </source>
</evidence>
<dbReference type="GO" id="GO:0030425">
    <property type="term" value="C:dendrite"/>
    <property type="evidence" value="ECO:0007669"/>
    <property type="project" value="TreeGrafter"/>
</dbReference>
<dbReference type="GO" id="GO:0007635">
    <property type="term" value="P:chemosensory behavior"/>
    <property type="evidence" value="ECO:0007669"/>
    <property type="project" value="TreeGrafter"/>
</dbReference>
<feature type="transmembrane region" description="Helical" evidence="8">
    <location>
        <begin position="154"/>
        <end position="174"/>
    </location>
</feature>
<keyword evidence="2 8" id="KW-1003">Cell membrane</keyword>
<feature type="transmembrane region" description="Helical" evidence="8">
    <location>
        <begin position="55"/>
        <end position="77"/>
    </location>
</feature>
<organism evidence="9 10">
    <name type="scientific">Bombyx mori</name>
    <name type="common">Silk moth</name>
    <dbReference type="NCBI Taxonomy" id="7091"/>
    <lineage>
        <taxon>Eukaryota</taxon>
        <taxon>Metazoa</taxon>
        <taxon>Ecdysozoa</taxon>
        <taxon>Arthropoda</taxon>
        <taxon>Hexapoda</taxon>
        <taxon>Insecta</taxon>
        <taxon>Pterygota</taxon>
        <taxon>Neoptera</taxon>
        <taxon>Endopterygota</taxon>
        <taxon>Lepidoptera</taxon>
        <taxon>Glossata</taxon>
        <taxon>Ditrysia</taxon>
        <taxon>Bombycoidea</taxon>
        <taxon>Bombycidae</taxon>
        <taxon>Bombycinae</taxon>
        <taxon>Bombyx</taxon>
    </lineage>
</organism>
<protein>
    <recommendedName>
        <fullName evidence="8">Gustatory receptor</fullName>
    </recommendedName>
</protein>
<dbReference type="GO" id="GO:0007165">
    <property type="term" value="P:signal transduction"/>
    <property type="evidence" value="ECO:0007669"/>
    <property type="project" value="UniProtKB-KW"/>
</dbReference>
<keyword evidence="7 8" id="KW-0807">Transducer</keyword>
<sequence>MLLTRLRKYIYPPRESLNLQNIFKPFYVMLSLLGLFPYSIRFLGGKQFLIKPKSIYTNAVCALSLMLSMTLFLIFHIDHIIYKSTEDNSLTEGFMTQVNYIIEMLNLEIFCVVYYFSSFLNRNKFVKVLNTVAVWSDRISISGIKTLSFLRLKIHFSIGILMFLLISQVCVNFTRVDSLWKKVLVMFTFNIPQMIQFTAILFYYILVNMVITLLVIIQENISISTRDTKTSSFIRVEHRMPLSLKQLELIYIKAFELKRDINKAFEAPILLTTMQCFHSIVSESHIIYHGAVMEPHMVLHSIMNCSVWILYQLFKLYILASTGHLLQEKNLKIGQMLHSIRKDKNDFQLLLEIQHFSNLIHFHGKGLTVYGLFPLDGTLMFKVVASAAMYLIILVQFDKRN</sequence>
<evidence type="ECO:0000256" key="3">
    <source>
        <dbReference type="ARBA" id="ARBA00022692"/>
    </source>
</evidence>
<dbReference type="RefSeq" id="XP_037868165.1">
    <property type="nucleotide sequence ID" value="XM_038012237.2"/>
</dbReference>
<name>A0A8R2LVJ0_BOMMO</name>
<keyword evidence="6 8" id="KW-0675">Receptor</keyword>
<dbReference type="InterPro" id="IPR013604">
    <property type="entry name" value="7TM_chemorcpt"/>
</dbReference>